<dbReference type="Pfam" id="PF13359">
    <property type="entry name" value="DDE_Tnp_4"/>
    <property type="match status" value="1"/>
</dbReference>
<dbReference type="EMBL" id="VTPC01051129">
    <property type="protein sequence ID" value="KAF2890500.1"/>
    <property type="molecule type" value="Genomic_DNA"/>
</dbReference>
<dbReference type="OrthoDB" id="7467139at2759"/>
<comment type="cofactor">
    <cofactor evidence="1">
        <name>a divalent metal cation</name>
        <dbReference type="ChEBI" id="CHEBI:60240"/>
    </cofactor>
</comment>
<proteinExistence type="predicted"/>
<accession>A0A8K0CW02</accession>
<feature type="domain" description="DDE Tnp4" evidence="3">
    <location>
        <begin position="3"/>
        <end position="80"/>
    </location>
</feature>
<dbReference type="AlphaFoldDB" id="A0A8K0CW02"/>
<sequence>MSCTPNGLINFISPGFGGRTSDITIIENCNFLETLEPGTFVLADRGFKHVEQVLAQNGIKLLRPPSVAAGSKLSKEEVRQT</sequence>
<keyword evidence="2" id="KW-0479">Metal-binding</keyword>
<evidence type="ECO:0000313" key="4">
    <source>
        <dbReference type="EMBL" id="KAF2890500.1"/>
    </source>
</evidence>
<dbReference type="InterPro" id="IPR027806">
    <property type="entry name" value="HARBI1_dom"/>
</dbReference>
<evidence type="ECO:0000259" key="3">
    <source>
        <dbReference type="Pfam" id="PF13359"/>
    </source>
</evidence>
<reference evidence="4" key="1">
    <citation type="submission" date="2019-08" db="EMBL/GenBank/DDBJ databases">
        <title>The genome of the North American firefly Photinus pyralis.</title>
        <authorList>
            <consortium name="Photinus pyralis genome working group"/>
            <person name="Fallon T.R."/>
            <person name="Sander Lower S.E."/>
            <person name="Weng J.-K."/>
        </authorList>
    </citation>
    <scope>NUCLEOTIDE SEQUENCE</scope>
    <source>
        <strain evidence="4">TRF0915ILg1</strain>
        <tissue evidence="4">Whole body</tissue>
    </source>
</reference>
<organism evidence="4 5">
    <name type="scientific">Ignelater luminosus</name>
    <name type="common">Cucubano</name>
    <name type="synonym">Pyrophorus luminosus</name>
    <dbReference type="NCBI Taxonomy" id="2038154"/>
    <lineage>
        <taxon>Eukaryota</taxon>
        <taxon>Metazoa</taxon>
        <taxon>Ecdysozoa</taxon>
        <taxon>Arthropoda</taxon>
        <taxon>Hexapoda</taxon>
        <taxon>Insecta</taxon>
        <taxon>Pterygota</taxon>
        <taxon>Neoptera</taxon>
        <taxon>Endopterygota</taxon>
        <taxon>Coleoptera</taxon>
        <taxon>Polyphaga</taxon>
        <taxon>Elateriformia</taxon>
        <taxon>Elateroidea</taxon>
        <taxon>Elateridae</taxon>
        <taxon>Agrypninae</taxon>
        <taxon>Pyrophorini</taxon>
        <taxon>Ignelater</taxon>
    </lineage>
</organism>
<keyword evidence="5" id="KW-1185">Reference proteome</keyword>
<evidence type="ECO:0000256" key="2">
    <source>
        <dbReference type="ARBA" id="ARBA00022723"/>
    </source>
</evidence>
<evidence type="ECO:0000313" key="5">
    <source>
        <dbReference type="Proteomes" id="UP000801492"/>
    </source>
</evidence>
<dbReference type="GO" id="GO:0046872">
    <property type="term" value="F:metal ion binding"/>
    <property type="evidence" value="ECO:0007669"/>
    <property type="project" value="UniProtKB-KW"/>
</dbReference>
<dbReference type="Proteomes" id="UP000801492">
    <property type="component" value="Unassembled WGS sequence"/>
</dbReference>
<dbReference type="PANTHER" id="PTHR23080:SF141">
    <property type="entry name" value="TRANSPOSASE HELIX-TURN-HELIX DOMAIN-CONTAINING PROTEIN"/>
    <property type="match status" value="1"/>
</dbReference>
<dbReference type="PANTHER" id="PTHR23080">
    <property type="entry name" value="THAP DOMAIN PROTEIN"/>
    <property type="match status" value="1"/>
</dbReference>
<protein>
    <recommendedName>
        <fullName evidence="3">DDE Tnp4 domain-containing protein</fullName>
    </recommendedName>
</protein>
<gene>
    <name evidence="4" type="ORF">ILUMI_15674</name>
</gene>
<comment type="caution">
    <text evidence="4">The sequence shown here is derived from an EMBL/GenBank/DDBJ whole genome shotgun (WGS) entry which is preliminary data.</text>
</comment>
<evidence type="ECO:0000256" key="1">
    <source>
        <dbReference type="ARBA" id="ARBA00001968"/>
    </source>
</evidence>
<name>A0A8K0CW02_IGNLU</name>